<dbReference type="InterPro" id="IPR009282">
    <property type="entry name" value="DUF937"/>
</dbReference>
<keyword evidence="3" id="KW-1185">Reference proteome</keyword>
<comment type="caution">
    <text evidence="2">The sequence shown here is derived from an EMBL/GenBank/DDBJ whole genome shotgun (WGS) entry which is preliminary data.</text>
</comment>
<protein>
    <recommendedName>
        <fullName evidence="4">DUF937 domain-containing protein</fullName>
    </recommendedName>
</protein>
<evidence type="ECO:0000256" key="1">
    <source>
        <dbReference type="SAM" id="MobiDB-lite"/>
    </source>
</evidence>
<sequence>MSLIDLVMQYVGTPALEKIAARFDLSPAMVERAAQALLPALAGGLMTHAQAGSLPAAPPAEAPPGSDAARAHGNDVLGAVLGSRDASRSLAQEASTQTGINVDTLKKLLPQFASLAAKATSNAHAQGGLGGLASQLGGLL</sequence>
<gene>
    <name evidence="2" type="ORF">J7I44_00635</name>
</gene>
<reference evidence="2 3" key="1">
    <citation type="submission" date="2021-04" db="EMBL/GenBank/DDBJ databases">
        <authorList>
            <person name="Huq M.A."/>
        </authorList>
    </citation>
    <scope>NUCLEOTIDE SEQUENCE [LARGE SCALE GENOMIC DNA]</scope>
    <source>
        <strain evidence="2 3">MAH-13</strain>
    </source>
</reference>
<dbReference type="RefSeq" id="WP_209614528.1">
    <property type="nucleotide sequence ID" value="NZ_JAGJRS010000002.1"/>
</dbReference>
<dbReference type="Proteomes" id="UP000823790">
    <property type="component" value="Unassembled WGS sequence"/>
</dbReference>
<evidence type="ECO:0000313" key="2">
    <source>
        <dbReference type="EMBL" id="MBP1472792.1"/>
    </source>
</evidence>
<proteinExistence type="predicted"/>
<feature type="region of interest" description="Disordered" evidence="1">
    <location>
        <begin position="52"/>
        <end position="73"/>
    </location>
</feature>
<organism evidence="2 3">
    <name type="scientific">Frateuria flava</name>
    <dbReference type="NCBI Taxonomy" id="2821489"/>
    <lineage>
        <taxon>Bacteria</taxon>
        <taxon>Pseudomonadati</taxon>
        <taxon>Pseudomonadota</taxon>
        <taxon>Gammaproteobacteria</taxon>
        <taxon>Lysobacterales</taxon>
        <taxon>Rhodanobacteraceae</taxon>
        <taxon>Frateuria</taxon>
    </lineage>
</organism>
<dbReference type="EMBL" id="JAGJRS010000002">
    <property type="protein sequence ID" value="MBP1472792.1"/>
    <property type="molecule type" value="Genomic_DNA"/>
</dbReference>
<name>A0ABS4DIB6_9GAMM</name>
<accession>A0ABS4DIB6</accession>
<dbReference type="Pfam" id="PF06078">
    <property type="entry name" value="DUF937"/>
    <property type="match status" value="2"/>
</dbReference>
<evidence type="ECO:0000313" key="3">
    <source>
        <dbReference type="Proteomes" id="UP000823790"/>
    </source>
</evidence>
<evidence type="ECO:0008006" key="4">
    <source>
        <dbReference type="Google" id="ProtNLM"/>
    </source>
</evidence>